<evidence type="ECO:0000256" key="6">
    <source>
        <dbReference type="ARBA" id="ARBA00023239"/>
    </source>
</evidence>
<dbReference type="GO" id="GO:0004089">
    <property type="term" value="F:carbonate dehydratase activity"/>
    <property type="evidence" value="ECO:0007669"/>
    <property type="project" value="UniProtKB-UniRule"/>
</dbReference>
<comment type="similarity">
    <text evidence="2 8">Belongs to the alpha-carbonic anhydrase family.</text>
</comment>
<accession>A0A6M3A0Q5</accession>
<dbReference type="SMART" id="SM01057">
    <property type="entry name" value="Carb_anhydrase"/>
    <property type="match status" value="1"/>
</dbReference>
<keyword evidence="5 8" id="KW-0862">Zinc</keyword>
<dbReference type="SUPFAM" id="SSF51069">
    <property type="entry name" value="Carbonic anhydrase"/>
    <property type="match status" value="1"/>
</dbReference>
<dbReference type="EMBL" id="MK176487">
    <property type="protein sequence ID" value="QGA42399.1"/>
    <property type="molecule type" value="mRNA"/>
</dbReference>
<dbReference type="GO" id="GO:0005737">
    <property type="term" value="C:cytoplasm"/>
    <property type="evidence" value="ECO:0007669"/>
    <property type="project" value="TreeGrafter"/>
</dbReference>
<dbReference type="PANTHER" id="PTHR18952">
    <property type="entry name" value="CARBONIC ANHYDRASE"/>
    <property type="match status" value="1"/>
</dbReference>
<evidence type="ECO:0000256" key="4">
    <source>
        <dbReference type="ARBA" id="ARBA00022723"/>
    </source>
</evidence>
<evidence type="ECO:0000256" key="1">
    <source>
        <dbReference type="ARBA" id="ARBA00001947"/>
    </source>
</evidence>
<keyword evidence="6 8" id="KW-0456">Lyase</keyword>
<evidence type="ECO:0000256" key="2">
    <source>
        <dbReference type="ARBA" id="ARBA00010718"/>
    </source>
</evidence>
<dbReference type="Gene3D" id="3.10.200.10">
    <property type="entry name" value="Alpha carbonic anhydrase"/>
    <property type="match status" value="1"/>
</dbReference>
<evidence type="ECO:0000256" key="7">
    <source>
        <dbReference type="ARBA" id="ARBA00048348"/>
    </source>
</evidence>
<dbReference type="PROSITE" id="PS00162">
    <property type="entry name" value="ALPHA_CA_1"/>
    <property type="match status" value="1"/>
</dbReference>
<evidence type="ECO:0000313" key="10">
    <source>
        <dbReference type="EMBL" id="QGA42399.1"/>
    </source>
</evidence>
<dbReference type="InterPro" id="IPR023561">
    <property type="entry name" value="Carbonic_anhydrase_a-class"/>
</dbReference>
<evidence type="ECO:0000256" key="3">
    <source>
        <dbReference type="ARBA" id="ARBA00012925"/>
    </source>
</evidence>
<evidence type="ECO:0000256" key="5">
    <source>
        <dbReference type="ARBA" id="ARBA00022833"/>
    </source>
</evidence>
<dbReference type="PANTHER" id="PTHR18952:SF141">
    <property type="entry name" value="CARBONIC ANHYDRASE"/>
    <property type="match status" value="1"/>
</dbReference>
<dbReference type="InterPro" id="IPR018338">
    <property type="entry name" value="Carbonic_anhydrase_a-class_CS"/>
</dbReference>
<feature type="domain" description="Alpha-carbonic anhydrase" evidence="9">
    <location>
        <begin position="5"/>
        <end position="261"/>
    </location>
</feature>
<comment type="catalytic activity">
    <reaction evidence="7 8">
        <text>hydrogencarbonate + H(+) = CO2 + H2O</text>
        <dbReference type="Rhea" id="RHEA:10748"/>
        <dbReference type="ChEBI" id="CHEBI:15377"/>
        <dbReference type="ChEBI" id="CHEBI:15378"/>
        <dbReference type="ChEBI" id="CHEBI:16526"/>
        <dbReference type="ChEBI" id="CHEBI:17544"/>
        <dbReference type="EC" id="4.2.1.1"/>
    </reaction>
</comment>
<dbReference type="EC" id="4.2.1.1" evidence="3 8"/>
<organism evidence="10">
    <name type="scientific">Eptatretus stoutii</name>
    <name type="common">Pacific hagfish</name>
    <dbReference type="NCBI Taxonomy" id="7765"/>
    <lineage>
        <taxon>Eukaryota</taxon>
        <taxon>Metazoa</taxon>
        <taxon>Chordata</taxon>
        <taxon>Craniata</taxon>
        <taxon>Vertebrata</taxon>
        <taxon>Cyclostomata</taxon>
        <taxon>Myxini</taxon>
        <taxon>Myxiniformes</taxon>
        <taxon>Myxinidae</taxon>
        <taxon>Eptatretinae</taxon>
        <taxon>Eptatretus</taxon>
    </lineage>
</organism>
<dbReference type="AlphaFoldDB" id="A0A6M3A0Q5"/>
<sequence length="262" mass="29393">MAEQPSWGYSKANGPYTWVSHFPIAQGSRQSPVDLRSSDTRFDAKLQPLNYHYMPTSSRILNNNGFSFKLSFDDSSDPCVLSGGPLDGHFRMNQLHMHWGCDEHAGSEHSVDGNTYAAELHMVHWNSSKYSNMQQAVAQPDGLAVIGVFIQVGAEHKELKKITDLLPMITQQDSKIELSGLNPLLLLPCSPAYWTYLGSLTTPPLYESVTWIVMKEPLSISSQQLEAIQSLYSLRSGKHERLLNNYRPPQLLAGREIRASFK</sequence>
<proteinExistence type="evidence at transcript level"/>
<keyword evidence="4 8" id="KW-0479">Metal-binding</keyword>
<dbReference type="InterPro" id="IPR001148">
    <property type="entry name" value="CA_dom"/>
</dbReference>
<reference evidence="10" key="1">
    <citation type="submission" date="2018-11" db="EMBL/GenBank/DDBJ databases">
        <authorList>
            <person name="Dichiera A."/>
            <person name="Esbaugh A."/>
        </authorList>
    </citation>
    <scope>NUCLEOTIDE SEQUENCE</scope>
    <source>
        <tissue evidence="10">Erythrocyte</tissue>
    </source>
</reference>
<evidence type="ECO:0000259" key="9">
    <source>
        <dbReference type="PROSITE" id="PS51144"/>
    </source>
</evidence>
<dbReference type="Pfam" id="PF00194">
    <property type="entry name" value="Carb_anhydrase"/>
    <property type="match status" value="1"/>
</dbReference>
<name>A0A6M3A0Q5_EPTST</name>
<evidence type="ECO:0000256" key="8">
    <source>
        <dbReference type="RuleBase" id="RU367011"/>
    </source>
</evidence>
<dbReference type="InterPro" id="IPR036398">
    <property type="entry name" value="CA_dom_sf"/>
</dbReference>
<dbReference type="GO" id="GO:0008270">
    <property type="term" value="F:zinc ion binding"/>
    <property type="evidence" value="ECO:0007669"/>
    <property type="project" value="UniProtKB-UniRule"/>
</dbReference>
<comment type="function">
    <text evidence="8">Reversible hydration of carbon dioxide.</text>
</comment>
<comment type="cofactor">
    <cofactor evidence="1 8">
        <name>Zn(2+)</name>
        <dbReference type="ChEBI" id="CHEBI:29105"/>
    </cofactor>
</comment>
<protein>
    <recommendedName>
        <fullName evidence="3 8">Carbonic anhydrase</fullName>
        <ecNumber evidence="3 8">4.2.1.1</ecNumber>
    </recommendedName>
</protein>
<dbReference type="PROSITE" id="PS51144">
    <property type="entry name" value="ALPHA_CA_2"/>
    <property type="match status" value="1"/>
</dbReference>